<comment type="caution">
    <text evidence="2">The sequence shown here is derived from an EMBL/GenBank/DDBJ whole genome shotgun (WGS) entry which is preliminary data.</text>
</comment>
<dbReference type="SUPFAM" id="SSF53328">
    <property type="entry name" value="Formyltransferase"/>
    <property type="match status" value="1"/>
</dbReference>
<evidence type="ECO:0000259" key="1">
    <source>
        <dbReference type="Pfam" id="PF00551"/>
    </source>
</evidence>
<dbReference type="GO" id="GO:0004479">
    <property type="term" value="F:methionyl-tRNA formyltransferase activity"/>
    <property type="evidence" value="ECO:0007669"/>
    <property type="project" value="TreeGrafter"/>
</dbReference>
<evidence type="ECO:0000313" key="3">
    <source>
        <dbReference type="Proteomes" id="UP000011922"/>
    </source>
</evidence>
<feature type="domain" description="Formyl transferase N-terminal" evidence="1">
    <location>
        <begin position="35"/>
        <end position="138"/>
    </location>
</feature>
<dbReference type="Pfam" id="PF00551">
    <property type="entry name" value="Formyl_trans_N"/>
    <property type="match status" value="1"/>
</dbReference>
<dbReference type="AlphaFoldDB" id="M5PWP7"/>
<keyword evidence="2" id="KW-0808">Transferase</keyword>
<dbReference type="EMBL" id="AOSV01000004">
    <property type="protein sequence ID" value="EMG38405.1"/>
    <property type="molecule type" value="Genomic_DNA"/>
</dbReference>
<dbReference type="InterPro" id="IPR036477">
    <property type="entry name" value="Formyl_transf_N_sf"/>
</dbReference>
<dbReference type="OrthoDB" id="5451126at2"/>
<proteinExistence type="predicted"/>
<dbReference type="GO" id="GO:0005829">
    <property type="term" value="C:cytosol"/>
    <property type="evidence" value="ECO:0007669"/>
    <property type="project" value="TreeGrafter"/>
</dbReference>
<name>M5PWP7_DESAF</name>
<protein>
    <submittedName>
        <fullName evidence="2">Methionyl-tRNA formyltransferase</fullName>
    </submittedName>
</protein>
<dbReference type="PANTHER" id="PTHR11138">
    <property type="entry name" value="METHIONYL-TRNA FORMYLTRANSFERASE"/>
    <property type="match status" value="1"/>
</dbReference>
<dbReference type="Proteomes" id="UP000011922">
    <property type="component" value="Unassembled WGS sequence"/>
</dbReference>
<accession>M5PWP7</accession>
<organism evidence="2 3">
    <name type="scientific">Desulfocurvibacter africanus PCS</name>
    <dbReference type="NCBI Taxonomy" id="1262666"/>
    <lineage>
        <taxon>Bacteria</taxon>
        <taxon>Pseudomonadati</taxon>
        <taxon>Thermodesulfobacteriota</taxon>
        <taxon>Desulfovibrionia</taxon>
        <taxon>Desulfovibrionales</taxon>
        <taxon>Desulfovibrionaceae</taxon>
        <taxon>Desulfocurvibacter</taxon>
    </lineage>
</organism>
<dbReference type="RefSeq" id="WP_005984144.1">
    <property type="nucleotide sequence ID" value="NZ_AOSV01000004.1"/>
</dbReference>
<gene>
    <name evidence="2" type="ORF">PCS_00703</name>
</gene>
<sequence>MNILFLGPSCSTIEDHLLAHGHAIVRTEDKISVGFLEAHRFDFCISYRYKKIIKKPEIEWFGRGIINLHISMLPFNRGSDPNFWSYIEDTPRGVTIHLLDEGLDTGDILLQQTVDIDIWNDTLKTSYEKLSHAIETLFISNAERLLNMSIKSTKQKGAGSFHLSTDKSALIFLLHEQMWDTPVSQLIEAGKRLRDVPPEYGGIKNHTIIC</sequence>
<evidence type="ECO:0000313" key="2">
    <source>
        <dbReference type="EMBL" id="EMG38405.1"/>
    </source>
</evidence>
<dbReference type="InterPro" id="IPR002376">
    <property type="entry name" value="Formyl_transf_N"/>
</dbReference>
<dbReference type="PATRIC" id="fig|1262666.3.peg.710"/>
<reference evidence="2 3" key="1">
    <citation type="journal article" date="2013" name="Genome Announc.">
        <title>Draft Genome Sequence for Desulfovibrio africanus Strain PCS.</title>
        <authorList>
            <person name="Brown S.D."/>
            <person name="Utturkar S.M."/>
            <person name="Arkin A.P."/>
            <person name="Deutschbauer A.M."/>
            <person name="Elias D.A."/>
            <person name="Hazen T.C."/>
            <person name="Chakraborty R."/>
        </authorList>
    </citation>
    <scope>NUCLEOTIDE SEQUENCE [LARGE SCALE GENOMIC DNA]</scope>
    <source>
        <strain evidence="2 3">PCS</strain>
    </source>
</reference>
<dbReference type="Gene3D" id="3.40.50.12230">
    <property type="match status" value="1"/>
</dbReference>
<dbReference type="PANTHER" id="PTHR11138:SF5">
    <property type="entry name" value="METHIONYL-TRNA FORMYLTRANSFERASE, MITOCHONDRIAL"/>
    <property type="match status" value="1"/>
</dbReference>